<dbReference type="InterPro" id="IPR004839">
    <property type="entry name" value="Aminotransferase_I/II_large"/>
</dbReference>
<evidence type="ECO:0000256" key="2">
    <source>
        <dbReference type="ARBA" id="ARBA00007970"/>
    </source>
</evidence>
<dbReference type="InterPro" id="IPR015422">
    <property type="entry name" value="PyrdxlP-dep_Trfase_small"/>
</dbReference>
<dbReference type="InterPro" id="IPR015421">
    <property type="entry name" value="PyrdxlP-dep_Trfase_major"/>
</dbReference>
<feature type="domain" description="Aminotransferase class I/classII large" evidence="10">
    <location>
        <begin position="21"/>
        <end position="334"/>
    </location>
</feature>
<organism evidence="11 12">
    <name type="scientific">Thermoanaerobaculum aquaticum</name>
    <dbReference type="NCBI Taxonomy" id="1312852"/>
    <lineage>
        <taxon>Bacteria</taxon>
        <taxon>Pseudomonadati</taxon>
        <taxon>Acidobacteriota</taxon>
        <taxon>Thermoanaerobaculia</taxon>
        <taxon>Thermoanaerobaculales</taxon>
        <taxon>Thermoanaerobaculaceae</taxon>
        <taxon>Thermoanaerobaculum</taxon>
    </lineage>
</organism>
<dbReference type="EMBL" id="JMFG01000037">
    <property type="protein sequence ID" value="KDA52966.1"/>
    <property type="molecule type" value="Genomic_DNA"/>
</dbReference>
<comment type="similarity">
    <text evidence="2">Belongs to the class-II pyridoxal-phosphate-dependent aminotransferase family. Histidinol-phosphate aminotransferase subfamily.</text>
</comment>
<comment type="pathway">
    <text evidence="1">Amino-acid biosynthesis; L-histidine biosynthesis; L-histidine from 5-phospho-alpha-D-ribose 1-diphosphate: step 7/9.</text>
</comment>
<dbReference type="CDD" id="cd00609">
    <property type="entry name" value="AAT_like"/>
    <property type="match status" value="1"/>
</dbReference>
<evidence type="ECO:0000313" key="12">
    <source>
        <dbReference type="Proteomes" id="UP000027284"/>
    </source>
</evidence>
<dbReference type="STRING" id="1312852.EG19_08645"/>
<dbReference type="Gene3D" id="3.40.640.10">
    <property type="entry name" value="Type I PLP-dependent aspartate aminotransferase-like (Major domain)"/>
    <property type="match status" value="1"/>
</dbReference>
<dbReference type="PANTHER" id="PTHR43643:SF6">
    <property type="entry name" value="HISTIDINOL-PHOSPHATE AMINOTRANSFERASE"/>
    <property type="match status" value="1"/>
</dbReference>
<dbReference type="EC" id="2.6.1.9" evidence="3"/>
<name>A0A062XXY0_9BACT</name>
<accession>A0A062XXY0</accession>
<dbReference type="PANTHER" id="PTHR43643">
    <property type="entry name" value="HISTIDINOL-PHOSPHATE AMINOTRANSFERASE 2"/>
    <property type="match status" value="1"/>
</dbReference>
<evidence type="ECO:0000256" key="5">
    <source>
        <dbReference type="ARBA" id="ARBA00022605"/>
    </source>
</evidence>
<evidence type="ECO:0000256" key="8">
    <source>
        <dbReference type="ARBA" id="ARBA00023102"/>
    </source>
</evidence>
<evidence type="ECO:0000256" key="9">
    <source>
        <dbReference type="ARBA" id="ARBA00047481"/>
    </source>
</evidence>
<evidence type="ECO:0000256" key="6">
    <source>
        <dbReference type="ARBA" id="ARBA00022679"/>
    </source>
</evidence>
<dbReference type="Proteomes" id="UP000027284">
    <property type="component" value="Unassembled WGS sequence"/>
</dbReference>
<keyword evidence="5" id="KW-0028">Amino-acid biosynthesis</keyword>
<dbReference type="Gene3D" id="3.90.1150.10">
    <property type="entry name" value="Aspartate Aminotransferase, domain 1"/>
    <property type="match status" value="1"/>
</dbReference>
<evidence type="ECO:0000256" key="1">
    <source>
        <dbReference type="ARBA" id="ARBA00005011"/>
    </source>
</evidence>
<dbReference type="SUPFAM" id="SSF53383">
    <property type="entry name" value="PLP-dependent transferases"/>
    <property type="match status" value="1"/>
</dbReference>
<comment type="catalytic activity">
    <reaction evidence="9">
        <text>L-histidinol phosphate + 2-oxoglutarate = 3-(imidazol-4-yl)-2-oxopropyl phosphate + L-glutamate</text>
        <dbReference type="Rhea" id="RHEA:23744"/>
        <dbReference type="ChEBI" id="CHEBI:16810"/>
        <dbReference type="ChEBI" id="CHEBI:29985"/>
        <dbReference type="ChEBI" id="CHEBI:57766"/>
        <dbReference type="ChEBI" id="CHEBI:57980"/>
        <dbReference type="EC" id="2.6.1.9"/>
    </reaction>
</comment>
<evidence type="ECO:0000256" key="7">
    <source>
        <dbReference type="ARBA" id="ARBA00022898"/>
    </source>
</evidence>
<sequence length="343" mass="37291">MSTGYSRPAVAPAPLRLDLNEAPWDADEAFRKLFLSFLEQVELRRYPPMDARPAREAAARLYGWQVEGTLVGNGSNEVLAAALATFAAGGKVLTLWPSFSIYPWLIRRAGGSELRLWLKPPDFAVAEDELFSLAEDADLLLLCSPNNPTGGELSPALWRRLLSLGKPTIWDGAYWEFGSDGDMRSWLTEFPNLMVTRTLSKVWGVAGVRAGCLCTSPELAKRVAKRLFPFAPGVAVWAAFEAAAALPEVGRQRAQAVVAERDRQLAALASLPKLEAVPSRGNFYLLRCQGWDGARLAQALAQAGVAVRPVEELSASGYVRVTVGNPEEGDTLLAVLQEVTRGL</sequence>
<gene>
    <name evidence="11" type="ORF">EG19_08645</name>
</gene>
<protein>
    <recommendedName>
        <fullName evidence="3">histidinol-phosphate transaminase</fullName>
        <ecNumber evidence="3">2.6.1.9</ecNumber>
    </recommendedName>
</protein>
<keyword evidence="8" id="KW-0368">Histidine biosynthesis</keyword>
<keyword evidence="4" id="KW-0032">Aminotransferase</keyword>
<keyword evidence="7" id="KW-0663">Pyridoxal phosphate</keyword>
<evidence type="ECO:0000313" key="11">
    <source>
        <dbReference type="EMBL" id="KDA52966.1"/>
    </source>
</evidence>
<dbReference type="GO" id="GO:0004400">
    <property type="term" value="F:histidinol-phosphate transaminase activity"/>
    <property type="evidence" value="ECO:0007669"/>
    <property type="project" value="UniProtKB-EC"/>
</dbReference>
<dbReference type="GO" id="GO:0000105">
    <property type="term" value="P:L-histidine biosynthetic process"/>
    <property type="evidence" value="ECO:0007669"/>
    <property type="project" value="UniProtKB-KW"/>
</dbReference>
<keyword evidence="12" id="KW-1185">Reference proteome</keyword>
<comment type="caution">
    <text evidence="11">The sequence shown here is derived from an EMBL/GenBank/DDBJ whole genome shotgun (WGS) entry which is preliminary data.</text>
</comment>
<dbReference type="InterPro" id="IPR050106">
    <property type="entry name" value="HistidinolP_aminotransfase"/>
</dbReference>
<dbReference type="Pfam" id="PF00155">
    <property type="entry name" value="Aminotran_1_2"/>
    <property type="match status" value="1"/>
</dbReference>
<evidence type="ECO:0000256" key="3">
    <source>
        <dbReference type="ARBA" id="ARBA00012748"/>
    </source>
</evidence>
<dbReference type="AlphaFoldDB" id="A0A062XXY0"/>
<keyword evidence="6" id="KW-0808">Transferase</keyword>
<dbReference type="GO" id="GO:0030170">
    <property type="term" value="F:pyridoxal phosphate binding"/>
    <property type="evidence" value="ECO:0007669"/>
    <property type="project" value="InterPro"/>
</dbReference>
<dbReference type="InterPro" id="IPR015424">
    <property type="entry name" value="PyrdxlP-dep_Trfase"/>
</dbReference>
<evidence type="ECO:0000259" key="10">
    <source>
        <dbReference type="Pfam" id="PF00155"/>
    </source>
</evidence>
<evidence type="ECO:0000256" key="4">
    <source>
        <dbReference type="ARBA" id="ARBA00022576"/>
    </source>
</evidence>
<dbReference type="OrthoDB" id="9813612at2"/>
<proteinExistence type="inferred from homology"/>
<dbReference type="RefSeq" id="WP_053335264.1">
    <property type="nucleotide sequence ID" value="NZ_JMFG01000037.1"/>
</dbReference>
<reference evidence="11 12" key="1">
    <citation type="submission" date="2014-04" db="EMBL/GenBank/DDBJ databases">
        <title>The Genome Sequence of Thermoanaerobaculum aquaticum MP-01, The First Cultivated Group 23 Acidobacterium.</title>
        <authorList>
            <person name="Stamps B.W."/>
            <person name="Losey N.A."/>
            <person name="Lawson P.A."/>
            <person name="Stevenson B.S."/>
        </authorList>
    </citation>
    <scope>NUCLEOTIDE SEQUENCE [LARGE SCALE GENOMIC DNA]</scope>
    <source>
        <strain evidence="11 12">MP-01</strain>
    </source>
</reference>